<feature type="transmembrane region" description="Helical" evidence="1">
    <location>
        <begin position="65"/>
        <end position="83"/>
    </location>
</feature>
<keyword evidence="1" id="KW-1133">Transmembrane helix</keyword>
<dbReference type="HOGENOM" id="CLU_119367_0_0_2"/>
<dbReference type="STRING" id="1434123.MSVAZ_2908"/>
<keyword evidence="1" id="KW-0472">Membrane</keyword>
<feature type="transmembrane region" description="Helical" evidence="1">
    <location>
        <begin position="35"/>
        <end position="53"/>
    </location>
</feature>
<dbReference type="KEGG" id="mvc:MSVAZ_2908"/>
<feature type="transmembrane region" description="Helical" evidence="1">
    <location>
        <begin position="163"/>
        <end position="184"/>
    </location>
</feature>
<dbReference type="EMBL" id="CP009520">
    <property type="protein sequence ID" value="AKB45177.1"/>
    <property type="molecule type" value="Genomic_DNA"/>
</dbReference>
<evidence type="ECO:0000256" key="1">
    <source>
        <dbReference type="SAM" id="Phobius"/>
    </source>
</evidence>
<keyword evidence="1" id="KW-0812">Transmembrane</keyword>
<proteinExistence type="predicted"/>
<feature type="transmembrane region" description="Helical" evidence="1">
    <location>
        <begin position="128"/>
        <end position="148"/>
    </location>
</feature>
<dbReference type="PATRIC" id="fig|1434123.4.peg.3572"/>
<evidence type="ECO:0000313" key="2">
    <source>
        <dbReference type="EMBL" id="AKB45177.1"/>
    </source>
</evidence>
<feature type="transmembrane region" description="Helical" evidence="1">
    <location>
        <begin position="95"/>
        <end position="116"/>
    </location>
</feature>
<evidence type="ECO:0000313" key="3">
    <source>
        <dbReference type="Proteomes" id="UP000033096"/>
    </source>
</evidence>
<name>A0A0E3Q6G0_9EURY</name>
<dbReference type="Proteomes" id="UP000033096">
    <property type="component" value="Chromosome"/>
</dbReference>
<organism evidence="2 3">
    <name type="scientific">Methanosarcina vacuolata Z-761</name>
    <dbReference type="NCBI Taxonomy" id="1434123"/>
    <lineage>
        <taxon>Archaea</taxon>
        <taxon>Methanobacteriati</taxon>
        <taxon>Methanobacteriota</taxon>
        <taxon>Stenosarchaea group</taxon>
        <taxon>Methanomicrobia</taxon>
        <taxon>Methanosarcinales</taxon>
        <taxon>Methanosarcinaceae</taxon>
        <taxon>Methanosarcina</taxon>
    </lineage>
</organism>
<sequence>MKIKIAMALMSVVFMFVVGILSNGFYLLPGTDEDVLLELMSTISLFGSVLFVLEARKVLPRWHMAVPFCVSLFLLVIVSFWKVSGTEFLSDYRYLVTPIVITLLALLSPFSLLVFLSLHRHPYSMKAYLAVSSIASVISIFSLFFAVWELSSRHSHEASFSDGLIAIYLLYWLIVMPIIGLSFLHRAIK</sequence>
<feature type="transmembrane region" description="Helical" evidence="1">
    <location>
        <begin position="7"/>
        <end position="29"/>
    </location>
</feature>
<keyword evidence="3" id="KW-1185">Reference proteome</keyword>
<dbReference type="AlphaFoldDB" id="A0A0E3Q6G0"/>
<gene>
    <name evidence="2" type="ORF">MSVAZ_2908</name>
</gene>
<protein>
    <submittedName>
        <fullName evidence="2">Uncharacterized protein</fullName>
    </submittedName>
</protein>
<reference evidence="2 3" key="1">
    <citation type="submission" date="2014-07" db="EMBL/GenBank/DDBJ databases">
        <title>Methanogenic archaea and the global carbon cycle.</title>
        <authorList>
            <person name="Henriksen J.R."/>
            <person name="Luke J."/>
            <person name="Reinhart S."/>
            <person name="Benedict M.N."/>
            <person name="Youngblut N.D."/>
            <person name="Metcalf M.E."/>
            <person name="Whitaker R.J."/>
            <person name="Metcalf W.W."/>
        </authorList>
    </citation>
    <scope>NUCLEOTIDE SEQUENCE [LARGE SCALE GENOMIC DNA]</scope>
    <source>
        <strain evidence="2 3">Z-761</strain>
    </source>
</reference>
<accession>A0A0E3Q6G0</accession>